<dbReference type="InterPro" id="IPR014600">
    <property type="entry name" value="UCP035905_mem"/>
</dbReference>
<reference evidence="3 5" key="1">
    <citation type="submission" date="2019-04" db="EMBL/GenBank/DDBJ databases">
        <title>Complete genome sequence of Agrobacterium larrymoorei CFBP5473.</title>
        <authorList>
            <person name="Haryono M."/>
            <person name="Chou L."/>
            <person name="Lin Y.-C."/>
            <person name="Lai E.-M."/>
            <person name="Kuo C.-H."/>
        </authorList>
    </citation>
    <scope>NUCLEOTIDE SEQUENCE [LARGE SCALE GENOMIC DNA]</scope>
    <source>
        <strain evidence="3 5">CFBP5473</strain>
    </source>
</reference>
<evidence type="ECO:0000313" key="3">
    <source>
        <dbReference type="EMBL" id="QCI98244.1"/>
    </source>
</evidence>
<evidence type="ECO:0000256" key="2">
    <source>
        <dbReference type="SAM" id="Phobius"/>
    </source>
</evidence>
<feature type="transmembrane region" description="Helical" evidence="2">
    <location>
        <begin position="379"/>
        <end position="397"/>
    </location>
</feature>
<evidence type="ECO:0000256" key="1">
    <source>
        <dbReference type="SAM" id="MobiDB-lite"/>
    </source>
</evidence>
<feature type="transmembrane region" description="Helical" evidence="2">
    <location>
        <begin position="197"/>
        <end position="221"/>
    </location>
</feature>
<feature type="transmembrane region" description="Helical" evidence="2">
    <location>
        <begin position="428"/>
        <end position="451"/>
    </location>
</feature>
<feature type="transmembrane region" description="Helical" evidence="2">
    <location>
        <begin position="302"/>
        <end position="321"/>
    </location>
</feature>
<feature type="transmembrane region" description="Helical" evidence="2">
    <location>
        <begin position="6"/>
        <end position="24"/>
    </location>
</feature>
<dbReference type="KEGG" id="alf:CFBP5473_10195"/>
<feature type="transmembrane region" description="Helical" evidence="2">
    <location>
        <begin position="169"/>
        <end position="185"/>
    </location>
</feature>
<feature type="transmembrane region" description="Helical" evidence="2">
    <location>
        <begin position="507"/>
        <end position="526"/>
    </location>
</feature>
<feature type="transmembrane region" description="Helical" evidence="2">
    <location>
        <begin position="327"/>
        <end position="345"/>
    </location>
</feature>
<dbReference type="RefSeq" id="WP_027675388.1">
    <property type="nucleotide sequence ID" value="NZ_CP039691.1"/>
</dbReference>
<dbReference type="Proteomes" id="UP000826513">
    <property type="component" value="Chromosome 1"/>
</dbReference>
<evidence type="ECO:0000313" key="5">
    <source>
        <dbReference type="Proteomes" id="UP000298545"/>
    </source>
</evidence>
<feature type="transmembrane region" description="Helical" evidence="2">
    <location>
        <begin position="776"/>
        <end position="800"/>
    </location>
</feature>
<feature type="transmembrane region" description="Helical" evidence="2">
    <location>
        <begin position="807"/>
        <end position="828"/>
    </location>
</feature>
<feature type="transmembrane region" description="Helical" evidence="2">
    <location>
        <begin position="562"/>
        <end position="582"/>
    </location>
</feature>
<sequence>MTSFLLLLIVGYVVAFFYTLNASIKNSRRLGELEKEVSALKAQAAAGVAPVAPEATVQEAAAIQEENAEAAAFQAEDEPEEDTPTPAIAAQVTAEDVTQEDVASAQSMPPSTPPAIAAPVAPPAKESFESRLGARWAVWAGGLALALGGIFLVKYSIESGLLSPAVRPAMAAIFGLLLAAAGEAVRRKAVPGIAAAYSNAMIPGVLTAAASLTLFGVVYAAYGIYDYIGPTSAFIALALVAFATLGLSLLHGQALAGLGLFGSMVTPALISTETPSIWTLFIFLTVSWAATALAARSQRWHVVPALANIGMGLWALGYMTFTDLVEIEPVLAGLLAMVAGTIWIWPGKAYEHSRDLEIHAAKSDSYFPAVAELLGRPPLFINITVALAVVLPAIALSGMTTAITMHPAFAVAVLVIGLGALGAGRQNAVWPAIFAALAALGCANLMAQIGLDFLPALDGRGGVTAPSAVPIDNTIQASITRIIGVLFLLFSIVAMRRKTVNDPRFGTLWALIGATVPLGLGIISFVEYGNLTRDWLHAAYGLAVGFVLFGFAYRFDRKAEPAFHWPVNIMVLGSFLGFTLTIHTLTSGLATIILIPVLGFGYVLAARYRNWPALPWVMAVASLFVLGRIAWEPTIVGPQSLGTTPLFNALLPGYGVPALLAVASAWMLRDWPGVRIKNFLQAIASLMALLAIAILVRHAMNGGVLNDAVPTLGEQSIYTLLTIGMSGVLMTLDMKSPSPIFRYGSMVAGGIAMVNVLIAHFFGLNPYFTGENTGSWPFVNLLLIGYLLPGIAYAGLAYYARGKRPQFYVTLLALSGAALGFAWATLSVRRFWQGENIADWKGFLQGETYSYSVVWLAIGVLLLALGSRFDAKSLRLASAALVLLAVAKAFLIDMSNLEGVLRALSFIGLGVVLIGIGLFYQKILTSRPKEAVAQE</sequence>
<proteinExistence type="predicted"/>
<keyword evidence="2" id="KW-0812">Transmembrane</keyword>
<dbReference type="STRING" id="1367849.GCA_000518585_02634"/>
<feature type="transmembrane region" description="Helical" evidence="2">
    <location>
        <begin position="227"/>
        <end position="247"/>
    </location>
</feature>
<evidence type="ECO:0000313" key="4">
    <source>
        <dbReference type="EMBL" id="QYA06303.1"/>
    </source>
</evidence>
<dbReference type="InterPro" id="IPR019286">
    <property type="entry name" value="DUF2339_TM"/>
</dbReference>
<feature type="region of interest" description="Disordered" evidence="1">
    <location>
        <begin position="99"/>
        <end position="120"/>
    </location>
</feature>
<dbReference type="Proteomes" id="UP000298545">
    <property type="component" value="Chromosome circular"/>
</dbReference>
<feature type="transmembrane region" description="Helical" evidence="2">
    <location>
        <begin position="403"/>
        <end position="421"/>
    </location>
</feature>
<feature type="transmembrane region" description="Helical" evidence="2">
    <location>
        <begin position="746"/>
        <end position="764"/>
    </location>
</feature>
<feature type="transmembrane region" description="Helical" evidence="2">
    <location>
        <begin position="613"/>
        <end position="631"/>
    </location>
</feature>
<feature type="transmembrane region" description="Helical" evidence="2">
    <location>
        <begin position="538"/>
        <end position="555"/>
    </location>
</feature>
<keyword evidence="6" id="KW-1185">Reference proteome</keyword>
<gene>
    <name evidence="3" type="ORF">CFBP5473_10195</name>
    <name evidence="4" type="ORF">J5285_09535</name>
</gene>
<keyword evidence="2" id="KW-1133">Transmembrane helix</keyword>
<feature type="transmembrane region" description="Helical" evidence="2">
    <location>
        <begin position="254"/>
        <end position="270"/>
    </location>
</feature>
<dbReference type="EMBL" id="CP072167">
    <property type="protein sequence ID" value="QYA06303.1"/>
    <property type="molecule type" value="Genomic_DNA"/>
</dbReference>
<protein>
    <submittedName>
        <fullName evidence="3">DUF2339 domain-containing protein</fullName>
    </submittedName>
</protein>
<name>A0A4D7DS71_9HYPH</name>
<evidence type="ECO:0000313" key="6">
    <source>
        <dbReference type="Proteomes" id="UP000826513"/>
    </source>
</evidence>
<dbReference type="PIRSF" id="PIRSF035905">
    <property type="entry name" value="UCP035905_mp"/>
    <property type="match status" value="1"/>
</dbReference>
<feature type="transmembrane region" description="Helical" evidence="2">
    <location>
        <begin position="588"/>
        <end position="606"/>
    </location>
</feature>
<dbReference type="OrthoDB" id="5422830at2"/>
<feature type="transmembrane region" description="Helical" evidence="2">
    <location>
        <begin position="716"/>
        <end position="734"/>
    </location>
</feature>
<feature type="transmembrane region" description="Helical" evidence="2">
    <location>
        <begin position="873"/>
        <end position="891"/>
    </location>
</feature>
<accession>A0A4D7DS71</accession>
<dbReference type="PANTHER" id="PTHR38434:SF1">
    <property type="entry name" value="BLL2549 PROTEIN"/>
    <property type="match status" value="1"/>
</dbReference>
<feature type="transmembrane region" description="Helical" evidence="2">
    <location>
        <begin position="848"/>
        <end position="866"/>
    </location>
</feature>
<organism evidence="3 5">
    <name type="scientific">Agrobacterium larrymoorei</name>
    <dbReference type="NCBI Taxonomy" id="160699"/>
    <lineage>
        <taxon>Bacteria</taxon>
        <taxon>Pseudomonadati</taxon>
        <taxon>Pseudomonadota</taxon>
        <taxon>Alphaproteobacteria</taxon>
        <taxon>Hyphomicrobiales</taxon>
        <taxon>Rhizobiaceae</taxon>
        <taxon>Rhizobium/Agrobacterium group</taxon>
        <taxon>Agrobacterium</taxon>
    </lineage>
</organism>
<feature type="transmembrane region" description="Helical" evidence="2">
    <location>
        <begin position="646"/>
        <end position="667"/>
    </location>
</feature>
<keyword evidence="2" id="KW-0472">Membrane</keyword>
<feature type="transmembrane region" description="Helical" evidence="2">
    <location>
        <begin position="136"/>
        <end position="157"/>
    </location>
</feature>
<dbReference type="EMBL" id="CP039691">
    <property type="protein sequence ID" value="QCI98244.1"/>
    <property type="molecule type" value="Genomic_DNA"/>
</dbReference>
<dbReference type="PANTHER" id="PTHR38434">
    <property type="entry name" value="BLL2549 PROTEIN"/>
    <property type="match status" value="1"/>
</dbReference>
<dbReference type="AlphaFoldDB" id="A0A4D7DS71"/>
<reference evidence="4 6" key="2">
    <citation type="submission" date="2021-03" db="EMBL/GenBank/DDBJ databases">
        <title>Rapid diversification of plasmids in a genus of pathogenic and nitrogen fixing bacteria.</title>
        <authorList>
            <person name="Weisberg A.J."/>
            <person name="Miller M."/>
            <person name="Ream W."/>
            <person name="Grunwald N.J."/>
            <person name="Chang J.H."/>
        </authorList>
    </citation>
    <scope>NUCLEOTIDE SEQUENCE [LARGE SCALE GENOMIC DNA]</scope>
    <source>
        <strain evidence="4 6">AF3.44</strain>
    </source>
</reference>
<feature type="transmembrane region" description="Helical" evidence="2">
    <location>
        <begin position="276"/>
        <end position="295"/>
    </location>
</feature>
<feature type="transmembrane region" description="Helical" evidence="2">
    <location>
        <begin position="475"/>
        <end position="495"/>
    </location>
</feature>
<feature type="transmembrane region" description="Helical" evidence="2">
    <location>
        <begin position="903"/>
        <end position="920"/>
    </location>
</feature>
<feature type="transmembrane region" description="Helical" evidence="2">
    <location>
        <begin position="679"/>
        <end position="696"/>
    </location>
</feature>
<dbReference type="Pfam" id="PF10101">
    <property type="entry name" value="DUF2339"/>
    <property type="match status" value="1"/>
</dbReference>